<sequence>MKKIVLSLSICFFSTSALAVTNCGPYKVKSIQTQANDVLVEFLSSDGKSYFKQIGLWSSPSTRPFLATAMQAFAMNKPVSIRYAQDNYLCASTEYTVPIIMIRIANS</sequence>
<evidence type="ECO:0000256" key="1">
    <source>
        <dbReference type="SAM" id="SignalP"/>
    </source>
</evidence>
<dbReference type="EMBL" id="WPIP01000009">
    <property type="protein sequence ID" value="MVM90309.1"/>
    <property type="molecule type" value="Genomic_DNA"/>
</dbReference>
<dbReference type="Proteomes" id="UP000280073">
    <property type="component" value="Unassembled WGS sequence"/>
</dbReference>
<dbReference type="EMBL" id="RXLU01000194">
    <property type="protein sequence ID" value="RTQ65791.1"/>
    <property type="molecule type" value="Genomic_DNA"/>
</dbReference>
<proteinExistence type="predicted"/>
<dbReference type="RefSeq" id="WP_000725059.1">
    <property type="nucleotide sequence ID" value="NZ_AP031576.1"/>
</dbReference>
<evidence type="ECO:0000313" key="4">
    <source>
        <dbReference type="EMBL" id="RSR63595.1"/>
    </source>
</evidence>
<dbReference type="AlphaFoldDB" id="A0A0D5YJZ5"/>
<evidence type="ECO:0000313" key="5">
    <source>
        <dbReference type="EMBL" id="RTQ65791.1"/>
    </source>
</evidence>
<accession>A0A0D5YJZ5</accession>
<dbReference type="EMBL" id="CP008706">
    <property type="protein sequence ID" value="AKA32547.1"/>
    <property type="molecule type" value="Genomic_DNA"/>
</dbReference>
<reference evidence="2 6" key="1">
    <citation type="journal article" date="2015" name="J. Bacteriol.">
        <title>Resources for Genetic and Genomic Analysis of Emerging Pathogen Acinetobacter baumannii.</title>
        <authorList>
            <person name="Gallagher L.A."/>
            <person name="Ramage E."/>
            <person name="Weiss E.J."/>
            <person name="Radey M."/>
            <person name="Hayden H.S."/>
            <person name="Held K.G."/>
            <person name="Huse H.K."/>
            <person name="Zurawski D.V."/>
            <person name="Brittnacher M.J."/>
            <person name="Manoil C."/>
        </authorList>
    </citation>
    <scope>NUCLEOTIDE SEQUENCE [LARGE SCALE GENOMIC DNA]</scope>
    <source>
        <strain evidence="2 6">AB5075-UW</strain>
    </source>
</reference>
<reference evidence="5 7" key="4">
    <citation type="submission" date="2018-12" db="EMBL/GenBank/DDBJ databases">
        <title>Draft Genome Sequences Human Pathogenic Acinetobacter baumannii Strains.</title>
        <authorList>
            <person name="Madhi M."/>
            <person name="Ronco T."/>
            <person name="Olsen R.H."/>
            <person name="Hassani A."/>
        </authorList>
    </citation>
    <scope>NUCLEOTIDE SEQUENCE [LARGE SCALE GENOMIC DNA]</scope>
    <source>
        <strain evidence="5 7">AB3</strain>
    </source>
</reference>
<evidence type="ECO:0000313" key="7">
    <source>
        <dbReference type="Proteomes" id="UP000268239"/>
    </source>
</evidence>
<evidence type="ECO:0000313" key="9">
    <source>
        <dbReference type="Proteomes" id="UP000439424"/>
    </source>
</evidence>
<reference evidence="4 8" key="3">
    <citation type="submission" date="2018-10" db="EMBL/GenBank/DDBJ databases">
        <title>GWAS and RNA-Seq identify cryptic mechanisms of antimicrobial resistance in Acinetobacter baumannii.</title>
        <authorList>
            <person name="Sahl J.W."/>
        </authorList>
    </citation>
    <scope>NUCLEOTIDE SEQUENCE [LARGE SCALE GENOMIC DNA]</scope>
    <source>
        <strain evidence="4 8">TG28175</strain>
    </source>
</reference>
<name>A0A0D5YJZ5_ACIBA</name>
<dbReference type="EMBL" id="RFDI01000031">
    <property type="protein sequence ID" value="RSR63595.1"/>
    <property type="molecule type" value="Genomic_DNA"/>
</dbReference>
<dbReference type="PATRIC" id="fig|470.1314.peg.810"/>
<protein>
    <recommendedName>
        <fullName evidence="10">Signal peptide-containing protein</fullName>
    </recommendedName>
</protein>
<feature type="signal peptide" evidence="1">
    <location>
        <begin position="1"/>
        <end position="19"/>
    </location>
</feature>
<organism evidence="2 6">
    <name type="scientific">Acinetobacter baumannii</name>
    <dbReference type="NCBI Taxonomy" id="470"/>
    <lineage>
        <taxon>Bacteria</taxon>
        <taxon>Pseudomonadati</taxon>
        <taxon>Pseudomonadota</taxon>
        <taxon>Gammaproteobacteria</taxon>
        <taxon>Moraxellales</taxon>
        <taxon>Moraxellaceae</taxon>
        <taxon>Acinetobacter</taxon>
        <taxon>Acinetobacter calcoaceticus/baumannii complex</taxon>
    </lineage>
</organism>
<feature type="chain" id="PRO_5015035706" description="Signal peptide-containing protein" evidence="1">
    <location>
        <begin position="20"/>
        <end position="107"/>
    </location>
</feature>
<evidence type="ECO:0000313" key="6">
    <source>
        <dbReference type="Proteomes" id="UP000032746"/>
    </source>
</evidence>
<gene>
    <name evidence="2" type="ORF">ABUW_2832</name>
    <name evidence="4" type="ORF">EA686_01210</name>
    <name evidence="5" type="ORF">EJ062_19990</name>
    <name evidence="3" type="ORF">GNY86_02135</name>
</gene>
<reference evidence="6" key="2">
    <citation type="submission" date="2015-03" db="EMBL/GenBank/DDBJ databases">
        <authorList>
            <person name="Gallagher L.A."/>
            <person name="Hayden H.S."/>
            <person name="Weiss E.J."/>
            <person name="Hager K.R."/>
            <person name="Ramage E."/>
            <person name="Radey M.R."/>
            <person name="Bydalek R."/>
            <person name="Manoil C."/>
            <person name="Miller S.I."/>
            <person name="Brittnacher M.J."/>
        </authorList>
    </citation>
    <scope>NUCLEOTIDE SEQUENCE [LARGE SCALE GENOMIC DNA]</scope>
    <source>
        <strain evidence="6">AB5075-UW</strain>
    </source>
</reference>
<dbReference type="Proteomes" id="UP000268239">
    <property type="component" value="Unassembled WGS sequence"/>
</dbReference>
<evidence type="ECO:0000313" key="2">
    <source>
        <dbReference type="EMBL" id="AKA32547.1"/>
    </source>
</evidence>
<evidence type="ECO:0000313" key="8">
    <source>
        <dbReference type="Proteomes" id="UP000280073"/>
    </source>
</evidence>
<dbReference type="Proteomes" id="UP000032746">
    <property type="component" value="Chromosome"/>
</dbReference>
<evidence type="ECO:0000313" key="3">
    <source>
        <dbReference type="EMBL" id="MVM90309.1"/>
    </source>
</evidence>
<dbReference type="Proteomes" id="UP000439424">
    <property type="component" value="Unassembled WGS sequence"/>
</dbReference>
<keyword evidence="1" id="KW-0732">Signal</keyword>
<reference evidence="3 9" key="5">
    <citation type="submission" date="2019-11" db="EMBL/GenBank/DDBJ databases">
        <title>Multidrug-resistant Acinetobacter baumannii moving toward extensively drug-resistant over fifteen years in South of Brazil.</title>
        <authorList>
            <person name="Fedrigo N.H."/>
            <person name="Cerdeira L."/>
            <person name="Fuga B."/>
            <person name="Marini P.V.B."/>
            <person name="Shinohara D.R."/>
            <person name="Carrara-Marroni F.E."/>
            <person name="Lincopan N."/>
            <person name="Tognim M.C.B."/>
        </authorList>
    </citation>
    <scope>NUCLEOTIDE SEQUENCE [LARGE SCALE GENOMIC DNA]</scope>
    <source>
        <strain evidence="3 9">Ac576</strain>
    </source>
</reference>
<dbReference type="OrthoDB" id="7067496at2"/>
<evidence type="ECO:0008006" key="10">
    <source>
        <dbReference type="Google" id="ProtNLM"/>
    </source>
</evidence>